<organism evidence="1 2">
    <name type="scientific">Protea cynaroides</name>
    <dbReference type="NCBI Taxonomy" id="273540"/>
    <lineage>
        <taxon>Eukaryota</taxon>
        <taxon>Viridiplantae</taxon>
        <taxon>Streptophyta</taxon>
        <taxon>Embryophyta</taxon>
        <taxon>Tracheophyta</taxon>
        <taxon>Spermatophyta</taxon>
        <taxon>Magnoliopsida</taxon>
        <taxon>Proteales</taxon>
        <taxon>Proteaceae</taxon>
        <taxon>Protea</taxon>
    </lineage>
</organism>
<comment type="caution">
    <text evidence="1">The sequence shown here is derived from an EMBL/GenBank/DDBJ whole genome shotgun (WGS) entry which is preliminary data.</text>
</comment>
<protein>
    <submittedName>
        <fullName evidence="1">Uncharacterized protein</fullName>
    </submittedName>
</protein>
<name>A0A9Q0KWR4_9MAGN</name>
<dbReference type="AlphaFoldDB" id="A0A9Q0KWR4"/>
<sequence length="137" mass="16119">MDTFVFVLQTVQHFSSSQTACRTPTQREEDSDRVFCRVEGSSKPQEQEERNIVSKRVNGLKLRCVRFRWRKIKVACFDVRTVLHRAFLRNLRSIAINHRCSYPENLVGKEEVDKHQENACKKLIAKEVESKGLRRQQ</sequence>
<dbReference type="Proteomes" id="UP001141806">
    <property type="component" value="Unassembled WGS sequence"/>
</dbReference>
<keyword evidence="2" id="KW-1185">Reference proteome</keyword>
<dbReference type="EMBL" id="JAMYWD010000002">
    <property type="protein sequence ID" value="KAJ4978228.1"/>
    <property type="molecule type" value="Genomic_DNA"/>
</dbReference>
<accession>A0A9Q0KWR4</accession>
<evidence type="ECO:0000313" key="2">
    <source>
        <dbReference type="Proteomes" id="UP001141806"/>
    </source>
</evidence>
<gene>
    <name evidence="1" type="ORF">NE237_009008</name>
</gene>
<reference evidence="1" key="1">
    <citation type="journal article" date="2023" name="Plant J.">
        <title>The genome of the king protea, Protea cynaroides.</title>
        <authorList>
            <person name="Chang J."/>
            <person name="Duong T.A."/>
            <person name="Schoeman C."/>
            <person name="Ma X."/>
            <person name="Roodt D."/>
            <person name="Barker N."/>
            <person name="Li Z."/>
            <person name="Van de Peer Y."/>
            <person name="Mizrachi E."/>
        </authorList>
    </citation>
    <scope>NUCLEOTIDE SEQUENCE</scope>
    <source>
        <tissue evidence="1">Young leaves</tissue>
    </source>
</reference>
<evidence type="ECO:0000313" key="1">
    <source>
        <dbReference type="EMBL" id="KAJ4978228.1"/>
    </source>
</evidence>
<proteinExistence type="predicted"/>